<feature type="transmembrane region" description="Helical" evidence="5">
    <location>
        <begin position="472"/>
        <end position="494"/>
    </location>
</feature>
<comment type="subcellular location">
    <subcellularLocation>
        <location evidence="1">Membrane</location>
        <topology evidence="1">Multi-pass membrane protein</topology>
    </subcellularLocation>
</comment>
<proteinExistence type="predicted"/>
<feature type="domain" description="CorA-like transporter" evidence="6">
    <location>
        <begin position="86"/>
        <end position="292"/>
    </location>
</feature>
<evidence type="ECO:0000256" key="4">
    <source>
        <dbReference type="ARBA" id="ARBA00023136"/>
    </source>
</evidence>
<gene>
    <name evidence="7" type="ORF">ASPCADRAFT_397324</name>
</gene>
<dbReference type="EMBL" id="KV907501">
    <property type="protein sequence ID" value="OOF94503.1"/>
    <property type="molecule type" value="Genomic_DNA"/>
</dbReference>
<dbReference type="AlphaFoldDB" id="A0A1R3RJ56"/>
<evidence type="ECO:0000313" key="7">
    <source>
        <dbReference type="EMBL" id="OOF94503.1"/>
    </source>
</evidence>
<dbReference type="OMA" id="NWRWCIR"/>
<name>A0A1R3RJ56_ASPC5</name>
<dbReference type="Proteomes" id="UP000188318">
    <property type="component" value="Unassembled WGS sequence"/>
</dbReference>
<protein>
    <recommendedName>
        <fullName evidence="6">CorA-like transporter domain-containing protein</fullName>
    </recommendedName>
</protein>
<evidence type="ECO:0000256" key="2">
    <source>
        <dbReference type="ARBA" id="ARBA00022692"/>
    </source>
</evidence>
<dbReference type="InterPro" id="IPR045863">
    <property type="entry name" value="CorA_TM1_TM2"/>
</dbReference>
<keyword evidence="4 5" id="KW-0472">Membrane</keyword>
<dbReference type="SUPFAM" id="SSF144083">
    <property type="entry name" value="Magnesium transport protein CorA, transmembrane region"/>
    <property type="match status" value="1"/>
</dbReference>
<keyword evidence="3 5" id="KW-1133">Transmembrane helix</keyword>
<keyword evidence="2 5" id="KW-0812">Transmembrane</keyword>
<sequence>MAQLIENIINQDIVGYIRKEKLEARLRNIFGYDIRVRHVNERFVFDAPRLVTTVSVAMSASSASNIDGERYESVLPYLRYPPLIVTPDRSEIRLVDFASEDATKHDATFTHSEEFESYISTNTQPHARIISICSQNSIRPLQITERALRRLMKLYEIDADFLDIVVSFGDKPRNSDAGLGEMKVKQRADGSYDMQYLLTYADEYKAYGSTKWTIRQIGVFHRYKPSGGGNLWIFLHAKPNTKLQQQFEAKLTECPSTLGQDWFSLHSLVLSSYLVNWRWCIRGLGDQLENSADIALTRDLSKSDGIDQNVLLELLKPQHLGDVILPLSSWMGVAQATISKMQEINTLLYTKGFSTENNYDRVSGDLASYKVNLEGHLRSVRVLERKAQGISDLVGSKVTFDKEITNKFTIIAVIIDINQSMLKLTDEGFDDNATVKVVTLVTLIYLPASFVATILGMNLFDFASEKLSISRQFWIFIVLAVPLTLLTLAMWYFVTQRQLRNRQKMKSKKKEEELMV</sequence>
<feature type="transmembrane region" description="Helical" evidence="5">
    <location>
        <begin position="437"/>
        <end position="460"/>
    </location>
</feature>
<dbReference type="InterPro" id="IPR058257">
    <property type="entry name" value="CorA-like_dom"/>
</dbReference>
<dbReference type="OrthoDB" id="5396681at2759"/>
<dbReference type="Gene3D" id="1.20.58.340">
    <property type="entry name" value="Magnesium transport protein CorA, transmembrane region"/>
    <property type="match status" value="1"/>
</dbReference>
<dbReference type="GO" id="GO:0016020">
    <property type="term" value="C:membrane"/>
    <property type="evidence" value="ECO:0007669"/>
    <property type="project" value="UniProtKB-SubCell"/>
</dbReference>
<organism evidence="7 8">
    <name type="scientific">Aspergillus carbonarius (strain ITEM 5010)</name>
    <dbReference type="NCBI Taxonomy" id="602072"/>
    <lineage>
        <taxon>Eukaryota</taxon>
        <taxon>Fungi</taxon>
        <taxon>Dikarya</taxon>
        <taxon>Ascomycota</taxon>
        <taxon>Pezizomycotina</taxon>
        <taxon>Eurotiomycetes</taxon>
        <taxon>Eurotiomycetidae</taxon>
        <taxon>Eurotiales</taxon>
        <taxon>Aspergillaceae</taxon>
        <taxon>Aspergillus</taxon>
        <taxon>Aspergillus subgen. Circumdati</taxon>
    </lineage>
</organism>
<dbReference type="Pfam" id="PF26616">
    <property type="entry name" value="CorA-like"/>
    <property type="match status" value="1"/>
</dbReference>
<evidence type="ECO:0000256" key="3">
    <source>
        <dbReference type="ARBA" id="ARBA00022989"/>
    </source>
</evidence>
<evidence type="ECO:0000313" key="8">
    <source>
        <dbReference type="Proteomes" id="UP000188318"/>
    </source>
</evidence>
<evidence type="ECO:0000256" key="1">
    <source>
        <dbReference type="ARBA" id="ARBA00004141"/>
    </source>
</evidence>
<evidence type="ECO:0000256" key="5">
    <source>
        <dbReference type="SAM" id="Phobius"/>
    </source>
</evidence>
<evidence type="ECO:0000259" key="6">
    <source>
        <dbReference type="Pfam" id="PF26616"/>
    </source>
</evidence>
<reference evidence="8" key="1">
    <citation type="journal article" date="2017" name="Genome Biol.">
        <title>Comparative genomics reveals high biological diversity and specific adaptations in the industrially and medically important fungal genus Aspergillus.</title>
        <authorList>
            <person name="de Vries R.P."/>
            <person name="Riley R."/>
            <person name="Wiebenga A."/>
            <person name="Aguilar-Osorio G."/>
            <person name="Amillis S."/>
            <person name="Uchima C.A."/>
            <person name="Anderluh G."/>
            <person name="Asadollahi M."/>
            <person name="Askin M."/>
            <person name="Barry K."/>
            <person name="Battaglia E."/>
            <person name="Bayram O."/>
            <person name="Benocci T."/>
            <person name="Braus-Stromeyer S.A."/>
            <person name="Caldana C."/>
            <person name="Canovas D."/>
            <person name="Cerqueira G.C."/>
            <person name="Chen F."/>
            <person name="Chen W."/>
            <person name="Choi C."/>
            <person name="Clum A."/>
            <person name="Dos Santos R.A."/>
            <person name="Damasio A.R."/>
            <person name="Diallinas G."/>
            <person name="Emri T."/>
            <person name="Fekete E."/>
            <person name="Flipphi M."/>
            <person name="Freyberg S."/>
            <person name="Gallo A."/>
            <person name="Gournas C."/>
            <person name="Habgood R."/>
            <person name="Hainaut M."/>
            <person name="Harispe M.L."/>
            <person name="Henrissat B."/>
            <person name="Hilden K.S."/>
            <person name="Hope R."/>
            <person name="Hossain A."/>
            <person name="Karabika E."/>
            <person name="Karaffa L."/>
            <person name="Karanyi Z."/>
            <person name="Krasevec N."/>
            <person name="Kuo A."/>
            <person name="Kusch H."/>
            <person name="LaButti K."/>
            <person name="Lagendijk E.L."/>
            <person name="Lapidus A."/>
            <person name="Levasseur A."/>
            <person name="Lindquist E."/>
            <person name="Lipzen A."/>
            <person name="Logrieco A.F."/>
            <person name="MacCabe A."/>
            <person name="Maekelae M.R."/>
            <person name="Malavazi I."/>
            <person name="Melin P."/>
            <person name="Meyer V."/>
            <person name="Mielnichuk N."/>
            <person name="Miskei M."/>
            <person name="Molnar A.P."/>
            <person name="Mule G."/>
            <person name="Ngan C.Y."/>
            <person name="Orejas M."/>
            <person name="Orosz E."/>
            <person name="Ouedraogo J.P."/>
            <person name="Overkamp K.M."/>
            <person name="Park H.-S."/>
            <person name="Perrone G."/>
            <person name="Piumi F."/>
            <person name="Punt P.J."/>
            <person name="Ram A.F."/>
            <person name="Ramon A."/>
            <person name="Rauscher S."/>
            <person name="Record E."/>
            <person name="Riano-Pachon D.M."/>
            <person name="Robert V."/>
            <person name="Roehrig J."/>
            <person name="Ruller R."/>
            <person name="Salamov A."/>
            <person name="Salih N.S."/>
            <person name="Samson R.A."/>
            <person name="Sandor E."/>
            <person name="Sanguinetti M."/>
            <person name="Schuetze T."/>
            <person name="Sepcic K."/>
            <person name="Shelest E."/>
            <person name="Sherlock G."/>
            <person name="Sophianopoulou V."/>
            <person name="Squina F.M."/>
            <person name="Sun H."/>
            <person name="Susca A."/>
            <person name="Todd R.B."/>
            <person name="Tsang A."/>
            <person name="Unkles S.E."/>
            <person name="van de Wiele N."/>
            <person name="van Rossen-Uffink D."/>
            <person name="Oliveira J.V."/>
            <person name="Vesth T.C."/>
            <person name="Visser J."/>
            <person name="Yu J.-H."/>
            <person name="Zhou M."/>
            <person name="Andersen M.R."/>
            <person name="Archer D.B."/>
            <person name="Baker S.E."/>
            <person name="Benoit I."/>
            <person name="Brakhage A.A."/>
            <person name="Braus G.H."/>
            <person name="Fischer R."/>
            <person name="Frisvad J.C."/>
            <person name="Goldman G.H."/>
            <person name="Houbraken J."/>
            <person name="Oakley B."/>
            <person name="Pocsi I."/>
            <person name="Scazzocchio C."/>
            <person name="Seiboth B."/>
            <person name="vanKuyk P.A."/>
            <person name="Wortman J."/>
            <person name="Dyer P.S."/>
            <person name="Grigoriev I.V."/>
        </authorList>
    </citation>
    <scope>NUCLEOTIDE SEQUENCE [LARGE SCALE GENOMIC DNA]</scope>
    <source>
        <strain evidence="8">ITEM 5010</strain>
    </source>
</reference>
<dbReference type="VEuPathDB" id="FungiDB:ASPCADRAFT_397324"/>
<keyword evidence="8" id="KW-1185">Reference proteome</keyword>
<accession>A0A1R3RJ56</accession>